<feature type="signal peptide" evidence="6">
    <location>
        <begin position="1"/>
        <end position="22"/>
    </location>
</feature>
<evidence type="ECO:0000256" key="5">
    <source>
        <dbReference type="ARBA" id="ARBA00038306"/>
    </source>
</evidence>
<comment type="subcellular location">
    <subcellularLocation>
        <location evidence="1">Cell outer membrane</location>
    </subcellularLocation>
</comment>
<accession>A0A916RNN8</accession>
<dbReference type="InterPro" id="IPR051692">
    <property type="entry name" value="OMP-like"/>
</dbReference>
<dbReference type="PANTHER" id="PTHR34001">
    <property type="entry name" value="BLL7405 PROTEIN"/>
    <property type="match status" value="1"/>
</dbReference>
<comment type="similarity">
    <text evidence="5">Belongs to the Omp25/RopB family.</text>
</comment>
<name>A0A916RNN8_9HYPH</name>
<dbReference type="InterPro" id="IPR011250">
    <property type="entry name" value="OMP/PagP_B-barrel"/>
</dbReference>
<evidence type="ECO:0000256" key="3">
    <source>
        <dbReference type="ARBA" id="ARBA00023136"/>
    </source>
</evidence>
<dbReference type="RefSeq" id="WP_188720650.1">
    <property type="nucleotide sequence ID" value="NZ_BMIF01000004.1"/>
</dbReference>
<reference evidence="8" key="2">
    <citation type="submission" date="2020-09" db="EMBL/GenBank/DDBJ databases">
        <authorList>
            <person name="Sun Q."/>
            <person name="Zhou Y."/>
        </authorList>
    </citation>
    <scope>NUCLEOTIDE SEQUENCE</scope>
    <source>
        <strain evidence="8">CGMCC 1.15320</strain>
    </source>
</reference>
<evidence type="ECO:0000256" key="6">
    <source>
        <dbReference type="SAM" id="SignalP"/>
    </source>
</evidence>
<proteinExistence type="inferred from homology"/>
<keyword evidence="4" id="KW-0998">Cell outer membrane</keyword>
<evidence type="ECO:0000256" key="2">
    <source>
        <dbReference type="ARBA" id="ARBA00022729"/>
    </source>
</evidence>
<evidence type="ECO:0000256" key="1">
    <source>
        <dbReference type="ARBA" id="ARBA00004442"/>
    </source>
</evidence>
<dbReference type="SUPFAM" id="SSF56925">
    <property type="entry name" value="OMPA-like"/>
    <property type="match status" value="1"/>
</dbReference>
<dbReference type="AlphaFoldDB" id="A0A916RNN8"/>
<protein>
    <submittedName>
        <fullName evidence="8">Outer membrane protein</fullName>
    </submittedName>
</protein>
<reference evidence="8" key="1">
    <citation type="journal article" date="2014" name="Int. J. Syst. Evol. Microbiol.">
        <title>Complete genome sequence of Corynebacterium casei LMG S-19264T (=DSM 44701T), isolated from a smear-ripened cheese.</title>
        <authorList>
            <consortium name="US DOE Joint Genome Institute (JGI-PGF)"/>
            <person name="Walter F."/>
            <person name="Albersmeier A."/>
            <person name="Kalinowski J."/>
            <person name="Ruckert C."/>
        </authorList>
    </citation>
    <scope>NUCLEOTIDE SEQUENCE</scope>
    <source>
        <strain evidence="8">CGMCC 1.15320</strain>
    </source>
</reference>
<dbReference type="Gene3D" id="2.40.160.20">
    <property type="match status" value="1"/>
</dbReference>
<keyword evidence="9" id="KW-1185">Reference proteome</keyword>
<comment type="caution">
    <text evidence="8">The sequence shown here is derived from an EMBL/GenBank/DDBJ whole genome shotgun (WGS) entry which is preliminary data.</text>
</comment>
<evidence type="ECO:0000259" key="7">
    <source>
        <dbReference type="Pfam" id="PF13505"/>
    </source>
</evidence>
<dbReference type="InterPro" id="IPR027385">
    <property type="entry name" value="Beta-barrel_OMP"/>
</dbReference>
<evidence type="ECO:0000313" key="9">
    <source>
        <dbReference type="Proteomes" id="UP000636264"/>
    </source>
</evidence>
<dbReference type="GO" id="GO:0009279">
    <property type="term" value="C:cell outer membrane"/>
    <property type="evidence" value="ECO:0007669"/>
    <property type="project" value="UniProtKB-SubCell"/>
</dbReference>
<keyword evidence="3" id="KW-0472">Membrane</keyword>
<evidence type="ECO:0000256" key="4">
    <source>
        <dbReference type="ARBA" id="ARBA00023237"/>
    </source>
</evidence>
<dbReference type="PANTHER" id="PTHR34001:SF3">
    <property type="entry name" value="BLL7405 PROTEIN"/>
    <property type="match status" value="1"/>
</dbReference>
<dbReference type="Pfam" id="PF13505">
    <property type="entry name" value="OMP_b-brl"/>
    <property type="match status" value="1"/>
</dbReference>
<feature type="chain" id="PRO_5037111304" evidence="6">
    <location>
        <begin position="23"/>
        <end position="204"/>
    </location>
</feature>
<dbReference type="Proteomes" id="UP000636264">
    <property type="component" value="Unassembled WGS sequence"/>
</dbReference>
<dbReference type="EMBL" id="BMIF01000004">
    <property type="protein sequence ID" value="GGA64026.1"/>
    <property type="molecule type" value="Genomic_DNA"/>
</dbReference>
<feature type="domain" description="Outer membrane protein beta-barrel" evidence="7">
    <location>
        <begin position="39"/>
        <end position="204"/>
    </location>
</feature>
<keyword evidence="2 6" id="KW-0732">Signal</keyword>
<sequence length="204" mass="21354">MKLTCIFSAIIISTVTLGVANAADAGYGSDIAPISGVTQQHDWSGAYVGGSLGGVVENETLSGVKSFKRGAITGGVHAGYNHQTPDNWVVGVEADGNMVKGKKGVVSLKNHGSLRVRAGRAFDRVLPYVDGGVVVGRIRAGSKTGTHMGYTVGGGIEYALTDNVSTRVSYHYMKLKSRDYMIDGNKQSVGYKGHTIGAGISVKF</sequence>
<evidence type="ECO:0000313" key="8">
    <source>
        <dbReference type="EMBL" id="GGA64026.1"/>
    </source>
</evidence>
<organism evidence="8 9">
    <name type="scientific">Nitratireductor aestuarii</name>
    <dbReference type="NCBI Taxonomy" id="1735103"/>
    <lineage>
        <taxon>Bacteria</taxon>
        <taxon>Pseudomonadati</taxon>
        <taxon>Pseudomonadota</taxon>
        <taxon>Alphaproteobacteria</taxon>
        <taxon>Hyphomicrobiales</taxon>
        <taxon>Phyllobacteriaceae</taxon>
        <taxon>Nitratireductor</taxon>
    </lineage>
</organism>
<gene>
    <name evidence="8" type="ORF">GCM10011385_17310</name>
</gene>